<gene>
    <name evidence="6" type="ORF">GGG17_11280</name>
</gene>
<reference evidence="6 7" key="1">
    <citation type="submission" date="2019-11" db="EMBL/GenBank/DDBJ databases">
        <title>Whole genome sequencing identifies a novel species of the genus Arsenicicoccus isolated from human blood.</title>
        <authorList>
            <person name="Jeong J.H."/>
            <person name="Kweon O.J."/>
            <person name="Kim H.R."/>
            <person name="Kim T.-H."/>
            <person name="Ha S.-M."/>
            <person name="Lee M.-K."/>
        </authorList>
    </citation>
    <scope>NUCLEOTIDE SEQUENCE [LARGE SCALE GENOMIC DNA]</scope>
    <source>
        <strain evidence="6 7">MKL-02</strain>
    </source>
</reference>
<dbReference type="Pfam" id="PF17137">
    <property type="entry name" value="DUF5110"/>
    <property type="match status" value="1"/>
</dbReference>
<organism evidence="6 7">
    <name type="scientific">Arsenicicoccus cauae</name>
    <dbReference type="NCBI Taxonomy" id="2663847"/>
    <lineage>
        <taxon>Bacteria</taxon>
        <taxon>Bacillati</taxon>
        <taxon>Actinomycetota</taxon>
        <taxon>Actinomycetes</taxon>
        <taxon>Micrococcales</taxon>
        <taxon>Intrasporangiaceae</taxon>
        <taxon>Arsenicicoccus</taxon>
    </lineage>
</organism>
<dbReference type="RefSeq" id="WP_154593808.1">
    <property type="nucleotide sequence ID" value="NZ_WLVL01000039.1"/>
</dbReference>
<dbReference type="Pfam" id="PF21365">
    <property type="entry name" value="Glyco_hydro_31_3rd"/>
    <property type="match status" value="1"/>
</dbReference>
<dbReference type="PANTHER" id="PTHR22762:SF89">
    <property type="entry name" value="ALPHA-XYLOSIDASE"/>
    <property type="match status" value="1"/>
</dbReference>
<keyword evidence="2" id="KW-0326">Glycosidase</keyword>
<dbReference type="Gene3D" id="2.60.40.1180">
    <property type="entry name" value="Golgi alpha-mannosidase II"/>
    <property type="match status" value="2"/>
</dbReference>
<dbReference type="Pfam" id="PF01055">
    <property type="entry name" value="Glyco_hydro_31_2nd"/>
    <property type="match status" value="1"/>
</dbReference>
<comment type="similarity">
    <text evidence="1 2">Belongs to the glycosyl hydrolase 31 family.</text>
</comment>
<sequence length="781" mass="86713">MTPITGETYRISVLTPHLVRLEQSPGGRFEDRPTQVVLHRDLGDVEAEVTRTTRGIEVVTDGFHLSYDERPFSPEGLSLQVRGGVSSYHSVWRYGEPFETLGGTARTLDKADGEIPLEPGVLSRNGFAVLDDSRSLVQVPRDDQVGLEPRPADTLDLYVFAHGRDYRAALRDYYALTGPTPLVPRYALGNWWSRYHRYSDDEYRRLVERFAAERLPFSVAVLDMDWHITDPDPRFGSGWTGYTFDPELFPDPAGFLAWLHDRGMRVTLNDHPADGVRAFEEAYPRMAKALGVDPATEAPLTFDVTDDRYLAAFFEHVAHPLERLGVDFWWIDWQSGPYSRLPGLDPLWALNDRHFRELASTGTRPMIFSRYAGPGSHRYPVGFSGDTVISWASLAFQPAFTATASNIGYGWWSHDVGGHMWGVKDDELAVRWLQLGVMSPITRLHSAANPFNGKEPWRHGPLAERVMGEWLRFRHRLVPYLYTMAERATAQGRPLVEPLYHEHPWREEAYEARTTYLFGSELLVAPITEPGDARCGLGRVVTWLPPGDWWDVATGWRYAGDRRLLAYRDLSTIPVLARAGAILPLAVDGGEDFSVDEANDVEIRCYAGADGAFTLYEDDGAPEAALRAARTPIHLDWAARTAVVGPTEGATDVVPASRTWRLAVVGVPAGTRLAITVDGVPVEAETVTDEGRHTVVAVVTEVTPDQRVEARILGADRLADNDVHAATYAVLDAAQVEFETKSAALQVITSGAAPAHFVSQLMALPLDEALLGRLVELVTAS</sequence>
<dbReference type="AlphaFoldDB" id="A0A6I3IVP5"/>
<comment type="caution">
    <text evidence="6">The sequence shown here is derived from an EMBL/GenBank/DDBJ whole genome shotgun (WGS) entry which is preliminary data.</text>
</comment>
<dbReference type="EMBL" id="WLVL01000039">
    <property type="protein sequence ID" value="MTB72539.1"/>
    <property type="molecule type" value="Genomic_DNA"/>
</dbReference>
<dbReference type="InterPro" id="IPR048395">
    <property type="entry name" value="Glyco_hydro_31_C"/>
</dbReference>
<dbReference type="CDD" id="cd06595">
    <property type="entry name" value="GH31_u1"/>
    <property type="match status" value="1"/>
</dbReference>
<evidence type="ECO:0000259" key="5">
    <source>
        <dbReference type="Pfam" id="PF21365"/>
    </source>
</evidence>
<dbReference type="InterPro" id="IPR013780">
    <property type="entry name" value="Glyco_hydro_b"/>
</dbReference>
<dbReference type="InterPro" id="IPR000322">
    <property type="entry name" value="Glyco_hydro_31_TIM"/>
</dbReference>
<keyword evidence="7" id="KW-1185">Reference proteome</keyword>
<evidence type="ECO:0000259" key="4">
    <source>
        <dbReference type="Pfam" id="PF17137"/>
    </source>
</evidence>
<dbReference type="InterPro" id="IPR033403">
    <property type="entry name" value="DUF5110"/>
</dbReference>
<dbReference type="SUPFAM" id="SSF51011">
    <property type="entry name" value="Glycosyl hydrolase domain"/>
    <property type="match status" value="1"/>
</dbReference>
<feature type="domain" description="DUF5110" evidence="4">
    <location>
        <begin position="601"/>
        <end position="666"/>
    </location>
</feature>
<dbReference type="SUPFAM" id="SSF51445">
    <property type="entry name" value="(Trans)glycosidases"/>
    <property type="match status" value="1"/>
</dbReference>
<evidence type="ECO:0000256" key="1">
    <source>
        <dbReference type="ARBA" id="ARBA00007806"/>
    </source>
</evidence>
<proteinExistence type="inferred from homology"/>
<dbReference type="GO" id="GO:0005975">
    <property type="term" value="P:carbohydrate metabolic process"/>
    <property type="evidence" value="ECO:0007669"/>
    <property type="project" value="InterPro"/>
</dbReference>
<dbReference type="GO" id="GO:0090599">
    <property type="term" value="F:alpha-glucosidase activity"/>
    <property type="evidence" value="ECO:0007669"/>
    <property type="project" value="TreeGrafter"/>
</dbReference>
<dbReference type="Gene3D" id="3.20.20.80">
    <property type="entry name" value="Glycosidases"/>
    <property type="match status" value="1"/>
</dbReference>
<feature type="domain" description="Glycoside hydrolase family 31 TIM barrel" evidence="3">
    <location>
        <begin position="180"/>
        <end position="484"/>
    </location>
</feature>
<evidence type="ECO:0000256" key="2">
    <source>
        <dbReference type="RuleBase" id="RU361185"/>
    </source>
</evidence>
<accession>A0A6I3IVP5</accession>
<protein>
    <submittedName>
        <fullName evidence="6">DUF5110 domain-containing protein</fullName>
    </submittedName>
</protein>
<dbReference type="GO" id="GO:0006491">
    <property type="term" value="P:N-glycan processing"/>
    <property type="evidence" value="ECO:0007669"/>
    <property type="project" value="TreeGrafter"/>
</dbReference>
<keyword evidence="2" id="KW-0378">Hydrolase</keyword>
<name>A0A6I3IVP5_9MICO</name>
<dbReference type="PANTHER" id="PTHR22762">
    <property type="entry name" value="ALPHA-GLUCOSIDASE"/>
    <property type="match status" value="1"/>
</dbReference>
<dbReference type="InterPro" id="IPR017853">
    <property type="entry name" value="GH"/>
</dbReference>
<feature type="domain" description="Glycosyl hydrolase family 31 C-terminal" evidence="5">
    <location>
        <begin position="492"/>
        <end position="583"/>
    </location>
</feature>
<evidence type="ECO:0000313" key="6">
    <source>
        <dbReference type="EMBL" id="MTB72539.1"/>
    </source>
</evidence>
<evidence type="ECO:0000259" key="3">
    <source>
        <dbReference type="Pfam" id="PF01055"/>
    </source>
</evidence>
<dbReference type="Proteomes" id="UP000431092">
    <property type="component" value="Unassembled WGS sequence"/>
</dbReference>
<evidence type="ECO:0000313" key="7">
    <source>
        <dbReference type="Proteomes" id="UP000431092"/>
    </source>
</evidence>